<dbReference type="Gene3D" id="1.10.630.10">
    <property type="entry name" value="Cytochrome P450"/>
    <property type="match status" value="1"/>
</dbReference>
<keyword evidence="4" id="KW-0479">Metal-binding</keyword>
<organism evidence="8 9">
    <name type="scientific">Hermanssonia centrifuga</name>
    <dbReference type="NCBI Taxonomy" id="98765"/>
    <lineage>
        <taxon>Eukaryota</taxon>
        <taxon>Fungi</taxon>
        <taxon>Dikarya</taxon>
        <taxon>Basidiomycota</taxon>
        <taxon>Agaricomycotina</taxon>
        <taxon>Agaricomycetes</taxon>
        <taxon>Polyporales</taxon>
        <taxon>Meruliaceae</taxon>
        <taxon>Hermanssonia</taxon>
    </lineage>
</organism>
<dbReference type="GO" id="GO:0016705">
    <property type="term" value="F:oxidoreductase activity, acting on paired donors, with incorporation or reduction of molecular oxygen"/>
    <property type="evidence" value="ECO:0007669"/>
    <property type="project" value="InterPro"/>
</dbReference>
<dbReference type="InterPro" id="IPR001128">
    <property type="entry name" value="Cyt_P450"/>
</dbReference>
<proteinExistence type="inferred from homology"/>
<reference evidence="8 9" key="1">
    <citation type="submission" date="2018-02" db="EMBL/GenBank/DDBJ databases">
        <title>Genome sequence of the basidiomycete white-rot fungus Phlebia centrifuga.</title>
        <authorList>
            <person name="Granchi Z."/>
            <person name="Peng M."/>
            <person name="de Vries R.P."/>
            <person name="Hilden K."/>
            <person name="Makela M.R."/>
            <person name="Grigoriev I."/>
            <person name="Riley R."/>
        </authorList>
    </citation>
    <scope>NUCLEOTIDE SEQUENCE [LARGE SCALE GENOMIC DNA]</scope>
    <source>
        <strain evidence="8 9">FBCC195</strain>
    </source>
</reference>
<dbReference type="EMBL" id="MLYV02000940">
    <property type="protein sequence ID" value="PSR74972.1"/>
    <property type="molecule type" value="Genomic_DNA"/>
</dbReference>
<keyword evidence="5" id="KW-0560">Oxidoreductase</keyword>
<dbReference type="GO" id="GO:0004497">
    <property type="term" value="F:monooxygenase activity"/>
    <property type="evidence" value="ECO:0007669"/>
    <property type="project" value="UniProtKB-KW"/>
</dbReference>
<dbReference type="PANTHER" id="PTHR24287:SF1">
    <property type="entry name" value="P450, PUTATIVE (EUROFUNG)-RELATED"/>
    <property type="match status" value="1"/>
</dbReference>
<dbReference type="GO" id="GO:0005506">
    <property type="term" value="F:iron ion binding"/>
    <property type="evidence" value="ECO:0007669"/>
    <property type="project" value="InterPro"/>
</dbReference>
<dbReference type="STRING" id="98765.A0A2R6NQW4"/>
<comment type="similarity">
    <text evidence="2">Belongs to the cytochrome P450 family.</text>
</comment>
<accession>A0A2R6NQW4</accession>
<keyword evidence="6" id="KW-0408">Iron</keyword>
<comment type="caution">
    <text evidence="8">The sequence shown here is derived from an EMBL/GenBank/DDBJ whole genome shotgun (WGS) entry which is preliminary data.</text>
</comment>
<evidence type="ECO:0008006" key="10">
    <source>
        <dbReference type="Google" id="ProtNLM"/>
    </source>
</evidence>
<dbReference type="AlphaFoldDB" id="A0A2R6NQW4"/>
<keyword evidence="9" id="KW-1185">Reference proteome</keyword>
<name>A0A2R6NQW4_9APHY</name>
<evidence type="ECO:0000256" key="2">
    <source>
        <dbReference type="ARBA" id="ARBA00010617"/>
    </source>
</evidence>
<evidence type="ECO:0000256" key="5">
    <source>
        <dbReference type="ARBA" id="ARBA00023002"/>
    </source>
</evidence>
<evidence type="ECO:0000256" key="1">
    <source>
        <dbReference type="ARBA" id="ARBA00001971"/>
    </source>
</evidence>
<dbReference type="OrthoDB" id="1470350at2759"/>
<dbReference type="InterPro" id="IPR036396">
    <property type="entry name" value="Cyt_P450_sf"/>
</dbReference>
<sequence length="186" mass="21158">MLRNAPNSVADDFAKAFMDMQLAISRRAISGWVWPWFELSGSSTAPAMRVVDAFLDPILKDAVEKVKSTNMSEQHNKGVDMGENDTLLDHLVRHTTDPVVLHDEVLNIMIAGRDTVSTMRHLRPERLTQTQIKTAGMLTIAVYFLSQYPNVLRRLREEILEEVGQSCRPTYDDIRNMKYLRAVLNG</sequence>
<dbReference type="Proteomes" id="UP000186601">
    <property type="component" value="Unassembled WGS sequence"/>
</dbReference>
<keyword evidence="7" id="KW-0503">Monooxygenase</keyword>
<evidence type="ECO:0000256" key="6">
    <source>
        <dbReference type="ARBA" id="ARBA00023004"/>
    </source>
</evidence>
<dbReference type="SUPFAM" id="SSF48264">
    <property type="entry name" value="Cytochrome P450"/>
    <property type="match status" value="1"/>
</dbReference>
<evidence type="ECO:0000256" key="7">
    <source>
        <dbReference type="ARBA" id="ARBA00023033"/>
    </source>
</evidence>
<dbReference type="InterPro" id="IPR047146">
    <property type="entry name" value="Cyt_P450_E_CYP52_fungi"/>
</dbReference>
<evidence type="ECO:0000313" key="9">
    <source>
        <dbReference type="Proteomes" id="UP000186601"/>
    </source>
</evidence>
<dbReference type="Pfam" id="PF00067">
    <property type="entry name" value="p450"/>
    <property type="match status" value="1"/>
</dbReference>
<gene>
    <name evidence="8" type="ORF">PHLCEN_2v9386</name>
</gene>
<evidence type="ECO:0000256" key="3">
    <source>
        <dbReference type="ARBA" id="ARBA00022617"/>
    </source>
</evidence>
<evidence type="ECO:0000256" key="4">
    <source>
        <dbReference type="ARBA" id="ARBA00022723"/>
    </source>
</evidence>
<comment type="cofactor">
    <cofactor evidence="1">
        <name>heme</name>
        <dbReference type="ChEBI" id="CHEBI:30413"/>
    </cofactor>
</comment>
<protein>
    <recommendedName>
        <fullName evidence="10">Cytochrome P450</fullName>
    </recommendedName>
</protein>
<keyword evidence="3" id="KW-0349">Heme</keyword>
<dbReference type="PANTHER" id="PTHR24287">
    <property type="entry name" value="P450, PUTATIVE (EUROFUNG)-RELATED"/>
    <property type="match status" value="1"/>
</dbReference>
<evidence type="ECO:0000313" key="8">
    <source>
        <dbReference type="EMBL" id="PSR74972.1"/>
    </source>
</evidence>
<dbReference type="GO" id="GO:0020037">
    <property type="term" value="F:heme binding"/>
    <property type="evidence" value="ECO:0007669"/>
    <property type="project" value="InterPro"/>
</dbReference>